<dbReference type="STRING" id="517418.Ctha_0665"/>
<keyword evidence="1" id="KW-0472">Membrane</keyword>
<dbReference type="PANTHER" id="PTHR14969:SF13">
    <property type="entry name" value="AT30094P"/>
    <property type="match status" value="1"/>
</dbReference>
<keyword evidence="1" id="KW-0812">Transmembrane</keyword>
<feature type="transmembrane region" description="Helical" evidence="1">
    <location>
        <begin position="150"/>
        <end position="169"/>
    </location>
</feature>
<organism evidence="3 4">
    <name type="scientific">Chloroherpeton thalassium (strain ATCC 35110 / GB-78)</name>
    <dbReference type="NCBI Taxonomy" id="517418"/>
    <lineage>
        <taxon>Bacteria</taxon>
        <taxon>Pseudomonadati</taxon>
        <taxon>Chlorobiota</taxon>
        <taxon>Chlorobiia</taxon>
        <taxon>Chlorobiales</taxon>
        <taxon>Chloroherpetonaceae</taxon>
        <taxon>Chloroherpeton</taxon>
    </lineage>
</organism>
<dbReference type="EMBL" id="CP001100">
    <property type="protein sequence ID" value="ACF13134.1"/>
    <property type="molecule type" value="Genomic_DNA"/>
</dbReference>
<evidence type="ECO:0000313" key="3">
    <source>
        <dbReference type="EMBL" id="ACF13134.1"/>
    </source>
</evidence>
<reference evidence="3 4" key="1">
    <citation type="submission" date="2008-06" db="EMBL/GenBank/DDBJ databases">
        <title>Complete sequence of Chloroherpeton thalassium ATCC 35110.</title>
        <authorList>
            <consortium name="US DOE Joint Genome Institute"/>
            <person name="Lucas S."/>
            <person name="Copeland A."/>
            <person name="Lapidus A."/>
            <person name="Glavina del Rio T."/>
            <person name="Dalin E."/>
            <person name="Tice H."/>
            <person name="Bruce D."/>
            <person name="Goodwin L."/>
            <person name="Pitluck S."/>
            <person name="Schmutz J."/>
            <person name="Larimer F."/>
            <person name="Land M."/>
            <person name="Hauser L."/>
            <person name="Kyrpides N."/>
            <person name="Mikhailova N."/>
            <person name="Liu Z."/>
            <person name="Li T."/>
            <person name="Zhao F."/>
            <person name="Overmann J."/>
            <person name="Bryant D.A."/>
            <person name="Richardson P."/>
        </authorList>
    </citation>
    <scope>NUCLEOTIDE SEQUENCE [LARGE SCALE GENOMIC DNA]</scope>
    <source>
        <strain evidence="4">ATCC 35110 / GB-78</strain>
    </source>
</reference>
<keyword evidence="1" id="KW-1133">Transmembrane helix</keyword>
<evidence type="ECO:0000259" key="2">
    <source>
        <dbReference type="SMART" id="SM00014"/>
    </source>
</evidence>
<protein>
    <submittedName>
        <fullName evidence="3">Phosphoesterase PA-phosphatase related</fullName>
    </submittedName>
</protein>
<gene>
    <name evidence="3" type="ordered locus">Ctha_0665</name>
</gene>
<keyword evidence="4" id="KW-1185">Reference proteome</keyword>
<feature type="transmembrane region" description="Helical" evidence="1">
    <location>
        <begin position="200"/>
        <end position="218"/>
    </location>
</feature>
<dbReference type="PANTHER" id="PTHR14969">
    <property type="entry name" value="SPHINGOSINE-1-PHOSPHATE PHOSPHOHYDROLASE"/>
    <property type="match status" value="1"/>
</dbReference>
<feature type="transmembrane region" description="Helical" evidence="1">
    <location>
        <begin position="176"/>
        <end position="194"/>
    </location>
</feature>
<dbReference type="AlphaFoldDB" id="B3QVS7"/>
<evidence type="ECO:0000313" key="4">
    <source>
        <dbReference type="Proteomes" id="UP000001208"/>
    </source>
</evidence>
<feature type="domain" description="Phosphatidic acid phosphatase type 2/haloperoxidase" evidence="2">
    <location>
        <begin position="93"/>
        <end position="215"/>
    </location>
</feature>
<dbReference type="InterPro" id="IPR000326">
    <property type="entry name" value="PAP2/HPO"/>
</dbReference>
<dbReference type="OrthoDB" id="9773582at2"/>
<dbReference type="SUPFAM" id="SSF48317">
    <property type="entry name" value="Acid phosphatase/Vanadium-dependent haloperoxidase"/>
    <property type="match status" value="1"/>
</dbReference>
<dbReference type="Proteomes" id="UP000001208">
    <property type="component" value="Chromosome"/>
</dbReference>
<dbReference type="Pfam" id="PF01569">
    <property type="entry name" value="PAP2"/>
    <property type="match status" value="1"/>
</dbReference>
<feature type="transmembrane region" description="Helical" evidence="1">
    <location>
        <begin position="30"/>
        <end position="50"/>
    </location>
</feature>
<dbReference type="InterPro" id="IPR036938">
    <property type="entry name" value="PAP2/HPO_sf"/>
</dbReference>
<dbReference type="HOGENOM" id="CLU_072573_10_1_10"/>
<accession>B3QVS7</accession>
<evidence type="ECO:0000256" key="1">
    <source>
        <dbReference type="SAM" id="Phobius"/>
    </source>
</evidence>
<proteinExistence type="predicted"/>
<sequence length="239" mass="27122">MTQLLGSAKKKHNILKHTAPEALKVKDESWFYIQLYALFLAIGFALTTFIPKGDLELAVNANHQPLADTFFKYVTNLGDGLILAFAAMALLFIRYYYAFVLVIISSVHGILIHLFKKVWFPGTLRPKAFFEDLADLHFVEGVKVHSHNTFPSGHTATIFALTVFLALIINKKSWSLALILVAVLVGFSRVYLMQHFFFDVYVGSMVGVLSTWLSVYLVERFTNFTENSLMSRSILRRSF</sequence>
<dbReference type="KEGG" id="cts:Ctha_0665"/>
<dbReference type="RefSeq" id="WP_012499218.1">
    <property type="nucleotide sequence ID" value="NC_011026.1"/>
</dbReference>
<feature type="transmembrane region" description="Helical" evidence="1">
    <location>
        <begin position="70"/>
        <end position="91"/>
    </location>
</feature>
<name>B3QVS7_CHLT3</name>
<dbReference type="eggNOG" id="COG0671">
    <property type="taxonomic scope" value="Bacteria"/>
</dbReference>
<feature type="transmembrane region" description="Helical" evidence="1">
    <location>
        <begin position="96"/>
        <end position="115"/>
    </location>
</feature>
<dbReference type="Gene3D" id="1.20.144.10">
    <property type="entry name" value="Phosphatidic acid phosphatase type 2/haloperoxidase"/>
    <property type="match status" value="1"/>
</dbReference>
<dbReference type="SMART" id="SM00014">
    <property type="entry name" value="acidPPc"/>
    <property type="match status" value="1"/>
</dbReference>